<dbReference type="SUPFAM" id="SSF82199">
    <property type="entry name" value="SET domain"/>
    <property type="match status" value="1"/>
</dbReference>
<dbReference type="AlphaFoldDB" id="A0A8H5GEB7"/>
<dbReference type="InterPro" id="IPR046341">
    <property type="entry name" value="SET_dom_sf"/>
</dbReference>
<sequence>MLLETSGNTAVAVEDIPADTTIVACPFSLVITEELAQKNLSKLLSTDHIVGWTERQWISTYICFHWMDIDTQSSVLQHYPYISTLPASNQLRTALHFTESELEAFKGSNIYQATIDRRREWRSEWQQCQSLIASQNVEWGRAFTWERYLAAATHISSRAFPSSLLSPNPTLVATEDTKPVLLPGVDSLNHKRAQPVSWSVTFPKPTDEPSSTRTNGQPTISLILHTNTTAGSEIFNNYGPKPNAELILGYGFSLPDNPDDTILLKIGGIDKKWDIGRQARGADAIWEELLHIMGQVTSGYEQEVYETQMDAADTLASMVQLLLEKLPSEEKLKGANSRPEVIKMWKDYIEGISSPSPHFKPLLNNEFPGQTAILFSLLDFCKKKENEAVEVARSLGVELVIED</sequence>
<evidence type="ECO:0000313" key="2">
    <source>
        <dbReference type="Proteomes" id="UP000559027"/>
    </source>
</evidence>
<keyword evidence="2" id="KW-1185">Reference proteome</keyword>
<evidence type="ECO:0008006" key="3">
    <source>
        <dbReference type="Google" id="ProtNLM"/>
    </source>
</evidence>
<comment type="caution">
    <text evidence="1">The sequence shown here is derived from an EMBL/GenBank/DDBJ whole genome shotgun (WGS) entry which is preliminary data.</text>
</comment>
<accession>A0A8H5GEB7</accession>
<dbReference type="Proteomes" id="UP000559027">
    <property type="component" value="Unassembled WGS sequence"/>
</dbReference>
<dbReference type="OrthoDB" id="42889at2759"/>
<dbReference type="PANTHER" id="PTHR13271">
    <property type="entry name" value="UNCHARACTERIZED PUTATIVE METHYLTRANSFERASE"/>
    <property type="match status" value="1"/>
</dbReference>
<organism evidence="1 2">
    <name type="scientific">Leucocoprinus leucothites</name>
    <dbReference type="NCBI Taxonomy" id="201217"/>
    <lineage>
        <taxon>Eukaryota</taxon>
        <taxon>Fungi</taxon>
        <taxon>Dikarya</taxon>
        <taxon>Basidiomycota</taxon>
        <taxon>Agaricomycotina</taxon>
        <taxon>Agaricomycetes</taxon>
        <taxon>Agaricomycetidae</taxon>
        <taxon>Agaricales</taxon>
        <taxon>Agaricineae</taxon>
        <taxon>Agaricaceae</taxon>
        <taxon>Leucocoprinus</taxon>
    </lineage>
</organism>
<dbReference type="Gene3D" id="3.90.1410.10">
    <property type="entry name" value="set domain protein methyltransferase, domain 1"/>
    <property type="match status" value="1"/>
</dbReference>
<dbReference type="EMBL" id="JAACJO010000001">
    <property type="protein sequence ID" value="KAF5363314.1"/>
    <property type="molecule type" value="Genomic_DNA"/>
</dbReference>
<protein>
    <recommendedName>
        <fullName evidence="3">SET domain-containing protein</fullName>
    </recommendedName>
</protein>
<name>A0A8H5GEB7_9AGAR</name>
<evidence type="ECO:0000313" key="1">
    <source>
        <dbReference type="EMBL" id="KAF5363314.1"/>
    </source>
</evidence>
<proteinExistence type="predicted"/>
<dbReference type="GO" id="GO:0005634">
    <property type="term" value="C:nucleus"/>
    <property type="evidence" value="ECO:0007669"/>
    <property type="project" value="TreeGrafter"/>
</dbReference>
<dbReference type="GO" id="GO:0016279">
    <property type="term" value="F:protein-lysine N-methyltransferase activity"/>
    <property type="evidence" value="ECO:0007669"/>
    <property type="project" value="TreeGrafter"/>
</dbReference>
<gene>
    <name evidence="1" type="ORF">D9756_000209</name>
</gene>
<dbReference type="InterPro" id="IPR050600">
    <property type="entry name" value="SETD3_SETD6_MTase"/>
</dbReference>
<dbReference type="PANTHER" id="PTHR13271:SF147">
    <property type="entry name" value="PROTEIN-LYSINE N-METHYLTRANSFERASE EFM1-RELATED"/>
    <property type="match status" value="1"/>
</dbReference>
<reference evidence="1 2" key="1">
    <citation type="journal article" date="2020" name="ISME J.">
        <title>Uncovering the hidden diversity of litter-decomposition mechanisms in mushroom-forming fungi.</title>
        <authorList>
            <person name="Floudas D."/>
            <person name="Bentzer J."/>
            <person name="Ahren D."/>
            <person name="Johansson T."/>
            <person name="Persson P."/>
            <person name="Tunlid A."/>
        </authorList>
    </citation>
    <scope>NUCLEOTIDE SEQUENCE [LARGE SCALE GENOMIC DNA]</scope>
    <source>
        <strain evidence="1 2">CBS 146.42</strain>
    </source>
</reference>